<reference evidence="1 2" key="1">
    <citation type="submission" date="2019-02" db="EMBL/GenBank/DDBJ databases">
        <title>Deep-cultivation of Planctomycetes and their phenomic and genomic characterization uncovers novel biology.</title>
        <authorList>
            <person name="Wiegand S."/>
            <person name="Jogler M."/>
            <person name="Boedeker C."/>
            <person name="Pinto D."/>
            <person name="Vollmers J."/>
            <person name="Rivas-Marin E."/>
            <person name="Kohn T."/>
            <person name="Peeters S.H."/>
            <person name="Heuer A."/>
            <person name="Rast P."/>
            <person name="Oberbeckmann S."/>
            <person name="Bunk B."/>
            <person name="Jeske O."/>
            <person name="Meyerdierks A."/>
            <person name="Storesund J.E."/>
            <person name="Kallscheuer N."/>
            <person name="Luecker S."/>
            <person name="Lage O.M."/>
            <person name="Pohl T."/>
            <person name="Merkel B.J."/>
            <person name="Hornburger P."/>
            <person name="Mueller R.-W."/>
            <person name="Bruemmer F."/>
            <person name="Labrenz M."/>
            <person name="Spormann A.M."/>
            <person name="Op Den Camp H."/>
            <person name="Overmann J."/>
            <person name="Amann R."/>
            <person name="Jetten M.S.M."/>
            <person name="Mascher T."/>
            <person name="Medema M.H."/>
            <person name="Devos D.P."/>
            <person name="Kaster A.-K."/>
            <person name="Ovreas L."/>
            <person name="Rohde M."/>
            <person name="Galperin M.Y."/>
            <person name="Jogler C."/>
        </authorList>
    </citation>
    <scope>NUCLEOTIDE SEQUENCE [LARGE SCALE GENOMIC DNA]</scope>
    <source>
        <strain evidence="1 2">CA13</strain>
    </source>
</reference>
<sequence length="324" mass="36034">MHDINRDGWNDVFVVGFPGTPAYVYENPRKDGFDAHWKKHRVLDSVSNESPQFVNLFGDDRPELVCIQDGFFGFATIDADNPLGTWEFHPISEQTGSSKFGHGLGIGDVNNDGRMDIIHPGGWYEQPRANADTTRWRPHSVKLTGGSGGAEIYAYDVDADGDNDIITSDSAHEFGLAWYEQRKIGDEVSFVRHQIMGSHESENKYGVLFSELHSLALVDMDGDGLKDIVTGKTYWSHHRGSPMWDAGAVVYWFKLVRGDDGVDWIPYLIDGEAGIGRQVTVKDINADGLPDVVVGGMKGSHVLTHRTKSVRVELIRKDNGEVFL</sequence>
<dbReference type="Gene3D" id="2.130.10.130">
    <property type="entry name" value="Integrin alpha, N-terminal"/>
    <property type="match status" value="2"/>
</dbReference>
<dbReference type="PANTHER" id="PTHR44103:SF1">
    <property type="entry name" value="PROPROTEIN CONVERTASE P"/>
    <property type="match status" value="1"/>
</dbReference>
<evidence type="ECO:0000313" key="2">
    <source>
        <dbReference type="Proteomes" id="UP000315010"/>
    </source>
</evidence>
<dbReference type="PANTHER" id="PTHR44103">
    <property type="entry name" value="PROPROTEIN CONVERTASE P"/>
    <property type="match status" value="1"/>
</dbReference>
<dbReference type="InterPro" id="IPR028994">
    <property type="entry name" value="Integrin_alpha_N"/>
</dbReference>
<gene>
    <name evidence="1" type="ORF">CA13_66430</name>
</gene>
<accession>A0A5C5ZE91</accession>
<keyword evidence="2" id="KW-1185">Reference proteome</keyword>
<dbReference type="Proteomes" id="UP000315010">
    <property type="component" value="Unassembled WGS sequence"/>
</dbReference>
<dbReference type="EMBL" id="SJPJ01000001">
    <property type="protein sequence ID" value="TWT85161.1"/>
    <property type="molecule type" value="Genomic_DNA"/>
</dbReference>
<proteinExistence type="predicted"/>
<organism evidence="1 2">
    <name type="scientific">Novipirellula herctigrandis</name>
    <dbReference type="NCBI Taxonomy" id="2527986"/>
    <lineage>
        <taxon>Bacteria</taxon>
        <taxon>Pseudomonadati</taxon>
        <taxon>Planctomycetota</taxon>
        <taxon>Planctomycetia</taxon>
        <taxon>Pirellulales</taxon>
        <taxon>Pirellulaceae</taxon>
        <taxon>Novipirellula</taxon>
    </lineage>
</organism>
<dbReference type="AlphaFoldDB" id="A0A5C5ZE91"/>
<comment type="caution">
    <text evidence="1">The sequence shown here is derived from an EMBL/GenBank/DDBJ whole genome shotgun (WGS) entry which is preliminary data.</text>
</comment>
<protein>
    <submittedName>
        <fullName evidence="1">FG-GAP repeat protein</fullName>
    </submittedName>
</protein>
<evidence type="ECO:0000313" key="1">
    <source>
        <dbReference type="EMBL" id="TWT85161.1"/>
    </source>
</evidence>
<dbReference type="SUPFAM" id="SSF69318">
    <property type="entry name" value="Integrin alpha N-terminal domain"/>
    <property type="match status" value="1"/>
</dbReference>
<dbReference type="RefSeq" id="WP_419195058.1">
    <property type="nucleotide sequence ID" value="NZ_SJPJ01000001.1"/>
</dbReference>
<name>A0A5C5ZE91_9BACT</name>